<comment type="similarity">
    <text evidence="1">Belongs to the ABC transporter superfamily.</text>
</comment>
<dbReference type="GO" id="GO:0005524">
    <property type="term" value="F:ATP binding"/>
    <property type="evidence" value="ECO:0007669"/>
    <property type="project" value="UniProtKB-KW"/>
</dbReference>
<dbReference type="AlphaFoldDB" id="K6XES9"/>
<dbReference type="InterPro" id="IPR003439">
    <property type="entry name" value="ABC_transporter-like_ATP-bd"/>
</dbReference>
<dbReference type="PANTHER" id="PTHR43553">
    <property type="entry name" value="HEAVY METAL TRANSPORTER"/>
    <property type="match status" value="1"/>
</dbReference>
<evidence type="ECO:0000259" key="6">
    <source>
        <dbReference type="PROSITE" id="PS50893"/>
    </source>
</evidence>
<dbReference type="InterPro" id="IPR003593">
    <property type="entry name" value="AAA+_ATPase"/>
</dbReference>
<dbReference type="STRING" id="1184609.KILIM_063_00110"/>
<dbReference type="InterPro" id="IPR017871">
    <property type="entry name" value="ABC_transporter-like_CS"/>
</dbReference>
<evidence type="ECO:0000256" key="2">
    <source>
        <dbReference type="ARBA" id="ARBA00022448"/>
    </source>
</evidence>
<feature type="region of interest" description="Disordered" evidence="5">
    <location>
        <begin position="287"/>
        <end position="321"/>
    </location>
</feature>
<dbReference type="CDD" id="cd03225">
    <property type="entry name" value="ABC_cobalt_CbiO_domain1"/>
    <property type="match status" value="1"/>
</dbReference>
<evidence type="ECO:0000256" key="4">
    <source>
        <dbReference type="ARBA" id="ARBA00022840"/>
    </source>
</evidence>
<dbReference type="InterPro" id="IPR050095">
    <property type="entry name" value="ECF_ABC_transporter_ATP-bd"/>
</dbReference>
<organism evidence="7 8">
    <name type="scientific">Kineosphaera limosa NBRC 100340</name>
    <dbReference type="NCBI Taxonomy" id="1184609"/>
    <lineage>
        <taxon>Bacteria</taxon>
        <taxon>Bacillati</taxon>
        <taxon>Actinomycetota</taxon>
        <taxon>Actinomycetes</taxon>
        <taxon>Micrococcales</taxon>
        <taxon>Dermatophilaceae</taxon>
        <taxon>Kineosphaera</taxon>
    </lineage>
</organism>
<dbReference type="PANTHER" id="PTHR43553:SF24">
    <property type="entry name" value="ENERGY-COUPLING FACTOR TRANSPORTER ATP-BINDING PROTEIN ECFA1"/>
    <property type="match status" value="1"/>
</dbReference>
<evidence type="ECO:0000313" key="7">
    <source>
        <dbReference type="EMBL" id="GAB97299.1"/>
    </source>
</evidence>
<feature type="compositionally biased region" description="Gly residues" evidence="5">
    <location>
        <begin position="309"/>
        <end position="321"/>
    </location>
</feature>
<dbReference type="PROSITE" id="PS00211">
    <property type="entry name" value="ABC_TRANSPORTER_1"/>
    <property type="match status" value="2"/>
</dbReference>
<dbReference type="PROSITE" id="PS50893">
    <property type="entry name" value="ABC_TRANSPORTER_2"/>
    <property type="match status" value="2"/>
</dbReference>
<gene>
    <name evidence="7" type="ORF">KILIM_063_00110</name>
</gene>
<keyword evidence="2" id="KW-0813">Transport</keyword>
<keyword evidence="3" id="KW-0547">Nucleotide-binding</keyword>
<dbReference type="Gene3D" id="3.40.50.300">
    <property type="entry name" value="P-loop containing nucleotide triphosphate hydrolases"/>
    <property type="match status" value="2"/>
</dbReference>
<dbReference type="GO" id="GO:0042626">
    <property type="term" value="F:ATPase-coupled transmembrane transporter activity"/>
    <property type="evidence" value="ECO:0007669"/>
    <property type="project" value="TreeGrafter"/>
</dbReference>
<dbReference type="GO" id="GO:0016887">
    <property type="term" value="F:ATP hydrolysis activity"/>
    <property type="evidence" value="ECO:0007669"/>
    <property type="project" value="InterPro"/>
</dbReference>
<proteinExistence type="inferred from homology"/>
<accession>K6XES9</accession>
<sequence length="570" mass="58800">MSSGAVSTDAVSTDAAETVMSGAALAQCRQFCWTPDGSREPTLRDIDLRIDAGERVLLAGPSGSGKSTLLRALAGVLHVGAGGEGSGEVLLRGRPAAEAGASIGLLLQDPRDARVAQSVGRDVAFGCENLGMPRGRIGAAVDAALRAVRFPYGPGHDSDAVSGGEAQRLALAGVVAPRPDLLLLDEPTSMLDEISAKAVRESVVEAIEGSQIALVVVEHRLRDWLPLVDRMIVLDAHGRVVADGPVEQTLQDHREPLVRAGVWVPGVPDPEPLAIPAGLLPPVRRPRATLSGDMQSSHTESGPRVFPAGGAGGPGSSGGGPLLRARQLRLEARPALRFTGVRRPRPSAVALDGVDAAVRAGRLLAVRGGSGAGKSSLVAALCGLVPPTSGAVQAETELAADGERRPHRWRSRDLAARIGWVPQDAAANVVGATVRECLLATVHALGGGAERADGRTQSVAEGGTAADPESRAEALAHLLGLTHLLHRHPHQLSGGEARRLAVASGLLHSPPVLCLDEPTVGQDRHTWAAVAGLVLAAREAGAGVVVSTHDDALAALADDHLLLRDGRVLR</sequence>
<keyword evidence="8" id="KW-1185">Reference proteome</keyword>
<dbReference type="InterPro" id="IPR015856">
    <property type="entry name" value="ABC_transpr_CbiO/EcfA_su"/>
</dbReference>
<evidence type="ECO:0000313" key="8">
    <source>
        <dbReference type="Proteomes" id="UP000008366"/>
    </source>
</evidence>
<dbReference type="SMART" id="SM00382">
    <property type="entry name" value="AAA"/>
    <property type="match status" value="2"/>
</dbReference>
<dbReference type="Pfam" id="PF00005">
    <property type="entry name" value="ABC_tran"/>
    <property type="match status" value="2"/>
</dbReference>
<evidence type="ECO:0000256" key="3">
    <source>
        <dbReference type="ARBA" id="ARBA00022741"/>
    </source>
</evidence>
<feature type="domain" description="ABC transporter" evidence="6">
    <location>
        <begin position="26"/>
        <end position="262"/>
    </location>
</feature>
<dbReference type="EMBL" id="BAHD01000063">
    <property type="protein sequence ID" value="GAB97299.1"/>
    <property type="molecule type" value="Genomic_DNA"/>
</dbReference>
<evidence type="ECO:0000256" key="1">
    <source>
        <dbReference type="ARBA" id="ARBA00005417"/>
    </source>
</evidence>
<dbReference type="SUPFAM" id="SSF52540">
    <property type="entry name" value="P-loop containing nucleoside triphosphate hydrolases"/>
    <property type="match status" value="2"/>
</dbReference>
<dbReference type="InterPro" id="IPR027417">
    <property type="entry name" value="P-loop_NTPase"/>
</dbReference>
<comment type="caution">
    <text evidence="7">The sequence shown here is derived from an EMBL/GenBank/DDBJ whole genome shotgun (WGS) entry which is preliminary data.</text>
</comment>
<name>K6XES9_9MICO</name>
<evidence type="ECO:0000256" key="5">
    <source>
        <dbReference type="SAM" id="MobiDB-lite"/>
    </source>
</evidence>
<reference evidence="7 8" key="1">
    <citation type="submission" date="2012-08" db="EMBL/GenBank/DDBJ databases">
        <title>Whole genome shotgun sequence of Kineosphaera limosa NBRC 100340.</title>
        <authorList>
            <person name="Yoshida I."/>
            <person name="Isaki S."/>
            <person name="Hosoyama A."/>
            <person name="Tsuchikane K."/>
            <person name="Katsumata H."/>
            <person name="Ando Y."/>
            <person name="Ohji S."/>
            <person name="Hamada M."/>
            <person name="Tamura T."/>
            <person name="Yamazoe A."/>
            <person name="Yamazaki S."/>
            <person name="Fujita N."/>
        </authorList>
    </citation>
    <scope>NUCLEOTIDE SEQUENCE [LARGE SCALE GENOMIC DNA]</scope>
    <source>
        <strain evidence="7 8">NBRC 100340</strain>
    </source>
</reference>
<dbReference type="eggNOG" id="COG1122">
    <property type="taxonomic scope" value="Bacteria"/>
</dbReference>
<keyword evidence="4 7" id="KW-0067">ATP-binding</keyword>
<dbReference type="RefSeq" id="WP_006593831.1">
    <property type="nucleotide sequence ID" value="NZ_BAHD01000063.1"/>
</dbReference>
<protein>
    <submittedName>
        <fullName evidence="7">Putative ABC transporter ATP-binding protein</fullName>
    </submittedName>
</protein>
<feature type="domain" description="ABC transporter" evidence="6">
    <location>
        <begin position="336"/>
        <end position="569"/>
    </location>
</feature>
<dbReference type="GO" id="GO:0043190">
    <property type="term" value="C:ATP-binding cassette (ABC) transporter complex"/>
    <property type="evidence" value="ECO:0007669"/>
    <property type="project" value="TreeGrafter"/>
</dbReference>
<dbReference type="Proteomes" id="UP000008366">
    <property type="component" value="Unassembled WGS sequence"/>
</dbReference>